<evidence type="ECO:0000256" key="1">
    <source>
        <dbReference type="ARBA" id="ARBA00006484"/>
    </source>
</evidence>
<dbReference type="InterPro" id="IPR020904">
    <property type="entry name" value="Sc_DH/Rdtase_CS"/>
</dbReference>
<evidence type="ECO:0000256" key="2">
    <source>
        <dbReference type="ARBA" id="ARBA00022857"/>
    </source>
</evidence>
<dbReference type="InterPro" id="IPR036291">
    <property type="entry name" value="NAD(P)-bd_dom_sf"/>
</dbReference>
<evidence type="ECO:0000256" key="3">
    <source>
        <dbReference type="ARBA" id="ARBA00023002"/>
    </source>
</evidence>
<comment type="similarity">
    <text evidence="1">Belongs to the short-chain dehydrogenases/reductases (SDR) family.</text>
</comment>
<evidence type="ECO:0000313" key="5">
    <source>
        <dbReference type="Proteomes" id="UP001602245"/>
    </source>
</evidence>
<dbReference type="SUPFAM" id="SSF51735">
    <property type="entry name" value="NAD(P)-binding Rossmann-fold domains"/>
    <property type="match status" value="1"/>
</dbReference>
<keyword evidence="2" id="KW-0521">NADP</keyword>
<protein>
    <submittedName>
        <fullName evidence="4">SDR family NAD(P)-dependent oxidoreductase</fullName>
    </submittedName>
</protein>
<keyword evidence="3" id="KW-0560">Oxidoreductase</keyword>
<dbReference type="Proteomes" id="UP001602245">
    <property type="component" value="Unassembled WGS sequence"/>
</dbReference>
<dbReference type="PANTHER" id="PTHR24320">
    <property type="entry name" value="RETINOL DEHYDROGENASE"/>
    <property type="match status" value="1"/>
</dbReference>
<dbReference type="PRINTS" id="PR00081">
    <property type="entry name" value="GDHRDH"/>
</dbReference>
<accession>A0ABW6WTW8</accession>
<evidence type="ECO:0000313" key="4">
    <source>
        <dbReference type="EMBL" id="MFF5296630.1"/>
    </source>
</evidence>
<gene>
    <name evidence="4" type="ORF">ACFY35_44945</name>
</gene>
<proteinExistence type="inferred from homology"/>
<reference evidence="4 5" key="1">
    <citation type="submission" date="2024-10" db="EMBL/GenBank/DDBJ databases">
        <title>The Natural Products Discovery Center: Release of the First 8490 Sequenced Strains for Exploring Actinobacteria Biosynthetic Diversity.</title>
        <authorList>
            <person name="Kalkreuter E."/>
            <person name="Kautsar S.A."/>
            <person name="Yang D."/>
            <person name="Bader C.D."/>
            <person name="Teijaro C.N."/>
            <person name="Fluegel L."/>
            <person name="Davis C.M."/>
            <person name="Simpson J.R."/>
            <person name="Lauterbach L."/>
            <person name="Steele A.D."/>
            <person name="Gui C."/>
            <person name="Meng S."/>
            <person name="Li G."/>
            <person name="Viehrig K."/>
            <person name="Ye F."/>
            <person name="Su P."/>
            <person name="Kiefer A.F."/>
            <person name="Nichols A."/>
            <person name="Cepeda A.J."/>
            <person name="Yan W."/>
            <person name="Fan B."/>
            <person name="Jiang Y."/>
            <person name="Adhikari A."/>
            <person name="Zheng C.-J."/>
            <person name="Schuster L."/>
            <person name="Cowan T.M."/>
            <person name="Smanski M.J."/>
            <person name="Chevrette M.G."/>
            <person name="De Carvalho L.P.S."/>
            <person name="Shen B."/>
        </authorList>
    </citation>
    <scope>NUCLEOTIDE SEQUENCE [LARGE SCALE GENOMIC DNA]</scope>
    <source>
        <strain evidence="4 5">NPDC000087</strain>
    </source>
</reference>
<dbReference type="Pfam" id="PF00106">
    <property type="entry name" value="adh_short"/>
    <property type="match status" value="1"/>
</dbReference>
<dbReference type="PANTHER" id="PTHR24320:SF282">
    <property type="entry name" value="WW DOMAIN-CONTAINING OXIDOREDUCTASE"/>
    <property type="match status" value="1"/>
</dbReference>
<dbReference type="RefSeq" id="WP_020514455.1">
    <property type="nucleotide sequence ID" value="NZ_JBIAZU010000008.1"/>
</dbReference>
<dbReference type="EMBL" id="JBIAZU010000008">
    <property type="protein sequence ID" value="MFF5296630.1"/>
    <property type="molecule type" value="Genomic_DNA"/>
</dbReference>
<organism evidence="4 5">
    <name type="scientific">Paractinoplanes globisporus</name>
    <dbReference type="NCBI Taxonomy" id="113565"/>
    <lineage>
        <taxon>Bacteria</taxon>
        <taxon>Bacillati</taxon>
        <taxon>Actinomycetota</taxon>
        <taxon>Actinomycetes</taxon>
        <taxon>Micromonosporales</taxon>
        <taxon>Micromonosporaceae</taxon>
        <taxon>Paractinoplanes</taxon>
    </lineage>
</organism>
<comment type="caution">
    <text evidence="4">The sequence shown here is derived from an EMBL/GenBank/DDBJ whole genome shotgun (WGS) entry which is preliminary data.</text>
</comment>
<dbReference type="InterPro" id="IPR002347">
    <property type="entry name" value="SDR_fam"/>
</dbReference>
<sequence>MRITTPFTAHSTAADVLAGIDLTGRRVIVTGGASGLGAAAARALADAGADVTIATRNPAATVAGTRTLPLDLADLKDVRRFAETWDGPVDALIANAGIMALPSLERAANGWELQLATNFLGHFALVTGLREQLRGGRVVMVSSGAQQGAPVDFDDPQFQRRPYDPWTAYSQSKTADVLLAVGLARHWPDDGTTANAMAPGSIHTRLQRHLDAATMRSFGALDDDGNLVTPDHFKTPEQGASTEVLLAASPLLAGVTGRYFGEDNQEAEVVPGGDRRPGAVASWAVDPAAADRLWELALTATR</sequence>
<name>A0ABW6WTW8_9ACTN</name>
<dbReference type="Gene3D" id="3.40.50.720">
    <property type="entry name" value="NAD(P)-binding Rossmann-like Domain"/>
    <property type="match status" value="1"/>
</dbReference>
<keyword evidence="5" id="KW-1185">Reference proteome</keyword>
<dbReference type="PROSITE" id="PS00061">
    <property type="entry name" value="ADH_SHORT"/>
    <property type="match status" value="1"/>
</dbReference>